<accession>A0A9D2DUI0</accession>
<evidence type="ECO:0000313" key="8">
    <source>
        <dbReference type="EMBL" id="HIZ23259.1"/>
    </source>
</evidence>
<dbReference type="CDD" id="cd16913">
    <property type="entry name" value="YkuD_like"/>
    <property type="match status" value="1"/>
</dbReference>
<dbReference type="Gene3D" id="3.10.20.800">
    <property type="match status" value="1"/>
</dbReference>
<keyword evidence="3 6" id="KW-0133">Cell shape</keyword>
<evidence type="ECO:0000256" key="6">
    <source>
        <dbReference type="PROSITE-ProRule" id="PRU01373"/>
    </source>
</evidence>
<gene>
    <name evidence="8" type="ORF">IAA21_10765</name>
</gene>
<dbReference type="InterPro" id="IPR050979">
    <property type="entry name" value="LD-transpeptidase"/>
</dbReference>
<dbReference type="InterPro" id="IPR038063">
    <property type="entry name" value="Transpep_catalytic_dom"/>
</dbReference>
<dbReference type="Proteomes" id="UP000824041">
    <property type="component" value="Unassembled WGS sequence"/>
</dbReference>
<dbReference type="InterPro" id="IPR038054">
    <property type="entry name" value="LD_TPept-like_central_sf"/>
</dbReference>
<dbReference type="SUPFAM" id="SSF143985">
    <property type="entry name" value="L,D-transpeptidase pre-catalytic domain-like"/>
    <property type="match status" value="1"/>
</dbReference>
<evidence type="ECO:0000259" key="7">
    <source>
        <dbReference type="PROSITE" id="PS52029"/>
    </source>
</evidence>
<dbReference type="Gene3D" id="2.40.440.10">
    <property type="entry name" value="L,D-transpeptidase catalytic domain-like"/>
    <property type="match status" value="1"/>
</dbReference>
<dbReference type="SUPFAM" id="SSF141523">
    <property type="entry name" value="L,D-transpeptidase catalytic domain-like"/>
    <property type="match status" value="1"/>
</dbReference>
<dbReference type="AlphaFoldDB" id="A0A9D2DUI0"/>
<evidence type="ECO:0000256" key="2">
    <source>
        <dbReference type="ARBA" id="ARBA00022679"/>
    </source>
</evidence>
<dbReference type="PANTHER" id="PTHR30582:SF33">
    <property type="entry name" value="EXPORTED PROTEIN"/>
    <property type="match status" value="1"/>
</dbReference>
<dbReference type="GO" id="GO:0008360">
    <property type="term" value="P:regulation of cell shape"/>
    <property type="evidence" value="ECO:0007669"/>
    <property type="project" value="UniProtKB-UniRule"/>
</dbReference>
<reference evidence="8" key="2">
    <citation type="submission" date="2021-04" db="EMBL/GenBank/DDBJ databases">
        <authorList>
            <person name="Gilroy R."/>
        </authorList>
    </citation>
    <scope>NUCLEOTIDE SEQUENCE</scope>
    <source>
        <strain evidence="8">14324</strain>
    </source>
</reference>
<feature type="active site" description="Nucleophile" evidence="6">
    <location>
        <position position="456"/>
    </location>
</feature>
<evidence type="ECO:0000256" key="5">
    <source>
        <dbReference type="ARBA" id="ARBA00023316"/>
    </source>
</evidence>
<evidence type="ECO:0000256" key="1">
    <source>
        <dbReference type="ARBA" id="ARBA00004752"/>
    </source>
</evidence>
<evidence type="ECO:0000313" key="9">
    <source>
        <dbReference type="Proteomes" id="UP000824041"/>
    </source>
</evidence>
<dbReference type="EMBL" id="DXBU01000143">
    <property type="protein sequence ID" value="HIZ23259.1"/>
    <property type="molecule type" value="Genomic_DNA"/>
</dbReference>
<dbReference type="InterPro" id="IPR005490">
    <property type="entry name" value="LD_TPept_cat_dom"/>
</dbReference>
<dbReference type="InterPro" id="IPR022029">
    <property type="entry name" value="YoaR-like_PG-bd"/>
</dbReference>
<feature type="active site" description="Proton donor/acceptor" evidence="6">
    <location>
        <position position="434"/>
    </location>
</feature>
<proteinExistence type="predicted"/>
<dbReference type="Pfam" id="PF03734">
    <property type="entry name" value="YkuD"/>
    <property type="match status" value="1"/>
</dbReference>
<protein>
    <submittedName>
        <fullName evidence="8">L,D-transpeptidase/peptidoglycan binding protein</fullName>
    </submittedName>
</protein>
<dbReference type="GO" id="GO:0071555">
    <property type="term" value="P:cell wall organization"/>
    <property type="evidence" value="ECO:0007669"/>
    <property type="project" value="UniProtKB-UniRule"/>
</dbReference>
<keyword evidence="5 6" id="KW-0961">Cell wall biogenesis/degradation</keyword>
<dbReference type="GO" id="GO:0018104">
    <property type="term" value="P:peptidoglycan-protein cross-linking"/>
    <property type="evidence" value="ECO:0007669"/>
    <property type="project" value="TreeGrafter"/>
</dbReference>
<evidence type="ECO:0000256" key="3">
    <source>
        <dbReference type="ARBA" id="ARBA00022960"/>
    </source>
</evidence>
<organism evidence="8 9">
    <name type="scientific">Candidatus Blautia faecigallinarum</name>
    <dbReference type="NCBI Taxonomy" id="2838488"/>
    <lineage>
        <taxon>Bacteria</taxon>
        <taxon>Bacillati</taxon>
        <taxon>Bacillota</taxon>
        <taxon>Clostridia</taxon>
        <taxon>Lachnospirales</taxon>
        <taxon>Lachnospiraceae</taxon>
        <taxon>Blautia</taxon>
    </lineage>
</organism>
<dbReference type="Pfam" id="PF12229">
    <property type="entry name" value="PG_binding_4"/>
    <property type="match status" value="2"/>
</dbReference>
<dbReference type="GO" id="GO:0071972">
    <property type="term" value="F:peptidoglycan L,D-transpeptidase activity"/>
    <property type="evidence" value="ECO:0007669"/>
    <property type="project" value="TreeGrafter"/>
</dbReference>
<name>A0A9D2DUI0_9FIRM</name>
<keyword evidence="2" id="KW-0808">Transferase</keyword>
<reference evidence="8" key="1">
    <citation type="journal article" date="2021" name="PeerJ">
        <title>Extensive microbial diversity within the chicken gut microbiome revealed by metagenomics and culture.</title>
        <authorList>
            <person name="Gilroy R."/>
            <person name="Ravi A."/>
            <person name="Getino M."/>
            <person name="Pursley I."/>
            <person name="Horton D.L."/>
            <person name="Alikhan N.F."/>
            <person name="Baker D."/>
            <person name="Gharbi K."/>
            <person name="Hall N."/>
            <person name="Watson M."/>
            <person name="Adriaenssens E.M."/>
            <person name="Foster-Nyarko E."/>
            <person name="Jarju S."/>
            <person name="Secka A."/>
            <person name="Antonio M."/>
            <person name="Oren A."/>
            <person name="Chaudhuri R.R."/>
            <person name="La Ragione R."/>
            <person name="Hildebrand F."/>
            <person name="Pallen M.J."/>
        </authorList>
    </citation>
    <scope>NUCLEOTIDE SEQUENCE</scope>
    <source>
        <strain evidence="8">14324</strain>
    </source>
</reference>
<evidence type="ECO:0000256" key="4">
    <source>
        <dbReference type="ARBA" id="ARBA00022984"/>
    </source>
</evidence>
<dbReference type="PROSITE" id="PS52029">
    <property type="entry name" value="LD_TPASE"/>
    <property type="match status" value="1"/>
</dbReference>
<comment type="pathway">
    <text evidence="1 6">Cell wall biogenesis; peptidoglycan biosynthesis.</text>
</comment>
<dbReference type="GO" id="GO:0005576">
    <property type="term" value="C:extracellular region"/>
    <property type="evidence" value="ECO:0007669"/>
    <property type="project" value="TreeGrafter"/>
</dbReference>
<feature type="domain" description="L,D-TPase catalytic" evidence="7">
    <location>
        <begin position="358"/>
        <end position="480"/>
    </location>
</feature>
<comment type="caution">
    <text evidence="8">The sequence shown here is derived from an EMBL/GenBank/DDBJ whole genome shotgun (WGS) entry which is preliminary data.</text>
</comment>
<dbReference type="GO" id="GO:0016740">
    <property type="term" value="F:transferase activity"/>
    <property type="evidence" value="ECO:0007669"/>
    <property type="project" value="UniProtKB-KW"/>
</dbReference>
<dbReference type="PANTHER" id="PTHR30582">
    <property type="entry name" value="L,D-TRANSPEPTIDASE"/>
    <property type="match status" value="1"/>
</dbReference>
<sequence>MKKISTVSRKTQKRILILCLAAVVLLGAGMLIYIKVVDTNTMGRGISICGLNVSRLTPEKAAQKIADTFQDRTVRFIEDGKEVTRVTFGQLGYTLDSNALLGQLEDLKAERSQHTRLLSVKEDYPLELPVQRNEEAEKAALSADRFADKERTSSTDASIQYDKEQKKFTLIKAVQGNQIDEEKLLSKVRSALDKEFKDSPLGGEVAVTLDESVYQSPSSSVTDQMKHRLTSLNTLLKNYRNASVTYTFGSEEKVLDPATVRSWIKIEEAGVSIDEEAVRNYVSQLAAEYNTIYVPRSFHTTYGSDITIDGNEYGFQIDQEGEVSQLLADLKSGTPVRREPVYSIRGMQRNGKDDLAGSYIEVSLNDQHLWLYKDGALVTETDIISGRPGEETETYRGAWPIAYKASPFTLSSDMYGYEIEVQYWMPFVYGQGLHDASWQSSFGGNSYRTGAGSHGCINLPTDQAALIYNTIDGGYPIIIY</sequence>
<keyword evidence="4 6" id="KW-0573">Peptidoglycan synthesis</keyword>